<dbReference type="EMBL" id="CP009509">
    <property type="protein sequence ID" value="AKB39739.1"/>
    <property type="molecule type" value="Genomic_DNA"/>
</dbReference>
<protein>
    <submittedName>
        <fullName evidence="1">Uncharacterized protein</fullName>
    </submittedName>
</protein>
<sequence>MHKTFRNFNGKTYMLDELSYFGLDKSDAEKRKAMIKKSGLGVRCIKKANGKYVIYREYIGDINKEDGSSFFRVG</sequence>
<dbReference type="PATRIC" id="fig|1434117.4.peg.926"/>
<dbReference type="HOGENOM" id="CLU_2678966_0_0_2"/>
<evidence type="ECO:0000313" key="2">
    <source>
        <dbReference type="Proteomes" id="UP000033058"/>
    </source>
</evidence>
<organism evidence="1 2">
    <name type="scientific">Methanosarcina mazei WWM610</name>
    <dbReference type="NCBI Taxonomy" id="1434117"/>
    <lineage>
        <taxon>Archaea</taxon>
        <taxon>Methanobacteriati</taxon>
        <taxon>Methanobacteriota</taxon>
        <taxon>Stenosarchaea group</taxon>
        <taxon>Methanomicrobia</taxon>
        <taxon>Methanosarcinales</taxon>
        <taxon>Methanosarcinaceae</taxon>
        <taxon>Methanosarcina</taxon>
    </lineage>
</organism>
<dbReference type="AlphaFoldDB" id="A0A0E3PTW7"/>
<reference evidence="1 2" key="1">
    <citation type="submission" date="2014-07" db="EMBL/GenBank/DDBJ databases">
        <title>Methanogenic archaea and the global carbon cycle.</title>
        <authorList>
            <person name="Henriksen J.R."/>
            <person name="Luke J."/>
            <person name="Reinhart S."/>
            <person name="Benedict M.N."/>
            <person name="Youngblut N.D."/>
            <person name="Metcalf M.E."/>
            <person name="Whitaker R.J."/>
            <person name="Metcalf W.W."/>
        </authorList>
    </citation>
    <scope>NUCLEOTIDE SEQUENCE [LARGE SCALE GENOMIC DNA]</scope>
    <source>
        <strain evidence="1 2">WWM610</strain>
    </source>
</reference>
<proteinExistence type="predicted"/>
<evidence type="ECO:0000313" key="1">
    <source>
        <dbReference type="EMBL" id="AKB39739.1"/>
    </source>
</evidence>
<accession>A0A0E3PTW7</accession>
<gene>
    <name evidence="1" type="ORF">MSMAW_0748</name>
</gene>
<dbReference type="Proteomes" id="UP000033058">
    <property type="component" value="Chromosome"/>
</dbReference>
<name>A0A0E3PTW7_METMZ</name>